<sequence>MTSPLELTQQTAEHLQQRISALANQLKQTADSLHQGEPADLQHLAGEITEVQTQIESLSQQVQEHPLLAESERYATRATDLIEACGSIQQRQDAIDLLKRLQLVKSYDPRDQDAIRQMVDQATGLLNQLTSGSADERRGAVQAGTAGDSPFRALYEWINRPEDLSDERWLENQQRITDAFGRNVAMAVLRGRAR</sequence>
<name>F0SLB4_RUBBR</name>
<protein>
    <submittedName>
        <fullName evidence="2">Uncharacterized protein</fullName>
    </submittedName>
</protein>
<evidence type="ECO:0000313" key="2">
    <source>
        <dbReference type="EMBL" id="ADY62020.1"/>
    </source>
</evidence>
<proteinExistence type="predicted"/>
<keyword evidence="1" id="KW-0175">Coiled coil</keyword>
<evidence type="ECO:0000313" key="3">
    <source>
        <dbReference type="Proteomes" id="UP000006860"/>
    </source>
</evidence>
<dbReference type="Proteomes" id="UP000006860">
    <property type="component" value="Chromosome"/>
</dbReference>
<accession>F0SLB4</accession>
<keyword evidence="3" id="KW-1185">Reference proteome</keyword>
<feature type="coiled-coil region" evidence="1">
    <location>
        <begin position="5"/>
        <end position="61"/>
    </location>
</feature>
<dbReference type="HOGENOM" id="CLU_1401548_0_0_0"/>
<organism evidence="2 3">
    <name type="scientific">Rubinisphaera brasiliensis (strain ATCC 49424 / DSM 5305 / JCM 21570 / IAM 15109 / NBRC 103401 / IFAM 1448)</name>
    <name type="common">Planctomyces brasiliensis</name>
    <dbReference type="NCBI Taxonomy" id="756272"/>
    <lineage>
        <taxon>Bacteria</taxon>
        <taxon>Pseudomonadati</taxon>
        <taxon>Planctomycetota</taxon>
        <taxon>Planctomycetia</taxon>
        <taxon>Planctomycetales</taxon>
        <taxon>Planctomycetaceae</taxon>
        <taxon>Rubinisphaera</taxon>
    </lineage>
</organism>
<dbReference type="KEGG" id="pbs:Plabr_4448"/>
<dbReference type="STRING" id="756272.Plabr_4448"/>
<reference evidence="3" key="1">
    <citation type="submission" date="2011-02" db="EMBL/GenBank/DDBJ databases">
        <title>The complete genome of Planctomyces brasiliensis DSM 5305.</title>
        <authorList>
            <person name="Lucas S."/>
            <person name="Copeland A."/>
            <person name="Lapidus A."/>
            <person name="Bruce D."/>
            <person name="Goodwin L."/>
            <person name="Pitluck S."/>
            <person name="Kyrpides N."/>
            <person name="Mavromatis K."/>
            <person name="Pagani I."/>
            <person name="Ivanova N."/>
            <person name="Ovchinnikova G."/>
            <person name="Lu M."/>
            <person name="Detter J.C."/>
            <person name="Han C."/>
            <person name="Land M."/>
            <person name="Hauser L."/>
            <person name="Markowitz V."/>
            <person name="Cheng J.-F."/>
            <person name="Hugenholtz P."/>
            <person name="Woyke T."/>
            <person name="Wu D."/>
            <person name="Tindall B."/>
            <person name="Pomrenke H.G."/>
            <person name="Brambilla E."/>
            <person name="Klenk H.-P."/>
            <person name="Eisen J.A."/>
        </authorList>
    </citation>
    <scope>NUCLEOTIDE SEQUENCE [LARGE SCALE GENOMIC DNA]</scope>
    <source>
        <strain evidence="3">ATCC 49424 / DSM 5305 / JCM 21570 / NBRC 103401 / IFAM 1448</strain>
    </source>
</reference>
<gene>
    <name evidence="2" type="ordered locus">Plabr_4448</name>
</gene>
<dbReference type="RefSeq" id="WP_013630725.1">
    <property type="nucleotide sequence ID" value="NC_015174.1"/>
</dbReference>
<dbReference type="OrthoDB" id="9835649at2"/>
<dbReference type="AlphaFoldDB" id="F0SLB4"/>
<dbReference type="EMBL" id="CP002546">
    <property type="protein sequence ID" value="ADY62020.1"/>
    <property type="molecule type" value="Genomic_DNA"/>
</dbReference>
<evidence type="ECO:0000256" key="1">
    <source>
        <dbReference type="SAM" id="Coils"/>
    </source>
</evidence>